<dbReference type="Proteomes" id="UP000177870">
    <property type="component" value="Chromosome"/>
</dbReference>
<name>A0A1D8TW06_9CYAN</name>
<dbReference type="AlphaFoldDB" id="A0A1D8TW06"/>
<evidence type="ECO:0000256" key="1">
    <source>
        <dbReference type="SAM" id="Phobius"/>
    </source>
</evidence>
<evidence type="ECO:0000313" key="2">
    <source>
        <dbReference type="EMBL" id="AOX01764.1"/>
    </source>
</evidence>
<sequence>MKLSRNKLTLEQEAKAGLNSLLQQTAQLGSFFFVLLLLSLGNPSGLFVSLSFLWGICFVAWQEKQRLTGNGKRQKVKGKR</sequence>
<dbReference type="KEGG" id="mpro:BJP34_22085"/>
<feature type="transmembrane region" description="Helical" evidence="1">
    <location>
        <begin position="46"/>
        <end position="63"/>
    </location>
</feature>
<dbReference type="EMBL" id="CP017599">
    <property type="protein sequence ID" value="AOX01764.1"/>
    <property type="molecule type" value="Genomic_DNA"/>
</dbReference>
<keyword evidence="1" id="KW-0472">Membrane</keyword>
<dbReference type="OrthoDB" id="574774at2"/>
<organism evidence="2 3">
    <name type="scientific">Moorena producens PAL-8-15-08-1</name>
    <dbReference type="NCBI Taxonomy" id="1458985"/>
    <lineage>
        <taxon>Bacteria</taxon>
        <taxon>Bacillati</taxon>
        <taxon>Cyanobacteriota</taxon>
        <taxon>Cyanophyceae</taxon>
        <taxon>Coleofasciculales</taxon>
        <taxon>Coleofasciculaceae</taxon>
        <taxon>Moorena</taxon>
    </lineage>
</organism>
<proteinExistence type="predicted"/>
<accession>A0A1D8TW06</accession>
<protein>
    <submittedName>
        <fullName evidence="2">Uncharacterized protein</fullName>
    </submittedName>
</protein>
<gene>
    <name evidence="2" type="ORF">BJP34_22085</name>
</gene>
<keyword evidence="1" id="KW-0812">Transmembrane</keyword>
<reference evidence="3" key="1">
    <citation type="submission" date="2016-10" db="EMBL/GenBank/DDBJ databases">
        <title>Comparative genomics uncovers the prolific and rare metabolic potential of the cyanobacterial genus Moorea.</title>
        <authorList>
            <person name="Leao T."/>
            <person name="Castelao G."/>
            <person name="Korobeynikov A."/>
            <person name="Monroe E.A."/>
            <person name="Podell S."/>
            <person name="Glukhov E."/>
            <person name="Allen E."/>
            <person name="Gerwick W.H."/>
            <person name="Gerwick L."/>
        </authorList>
    </citation>
    <scope>NUCLEOTIDE SEQUENCE [LARGE SCALE GENOMIC DNA]</scope>
    <source>
        <strain evidence="3">PAL-8-15-08-1</strain>
    </source>
</reference>
<evidence type="ECO:0000313" key="3">
    <source>
        <dbReference type="Proteomes" id="UP000177870"/>
    </source>
</evidence>
<keyword evidence="1" id="KW-1133">Transmembrane helix</keyword>
<dbReference type="RefSeq" id="WP_070394197.1">
    <property type="nucleotide sequence ID" value="NZ_CP017599.1"/>
</dbReference>